<dbReference type="InterPro" id="IPR001789">
    <property type="entry name" value="Sig_transdc_resp-reg_receiver"/>
</dbReference>
<gene>
    <name evidence="4" type="ORF">S01H1_23234</name>
</gene>
<dbReference type="CDD" id="cd17546">
    <property type="entry name" value="REC_hyHK_CKI1_RcsC-like"/>
    <property type="match status" value="1"/>
</dbReference>
<feature type="non-terminal residue" evidence="4">
    <location>
        <position position="74"/>
    </location>
</feature>
<name>X0U6A4_9ZZZZ</name>
<dbReference type="PANTHER" id="PTHR45339:SF1">
    <property type="entry name" value="HYBRID SIGNAL TRANSDUCTION HISTIDINE KINASE J"/>
    <property type="match status" value="1"/>
</dbReference>
<reference evidence="4" key="1">
    <citation type="journal article" date="2014" name="Front. Microbiol.">
        <title>High frequency of phylogenetically diverse reductive dehalogenase-homologous genes in deep subseafloor sedimentary metagenomes.</title>
        <authorList>
            <person name="Kawai M."/>
            <person name="Futagami T."/>
            <person name="Toyoda A."/>
            <person name="Takaki Y."/>
            <person name="Nishi S."/>
            <person name="Hori S."/>
            <person name="Arai W."/>
            <person name="Tsubouchi T."/>
            <person name="Morono Y."/>
            <person name="Uchiyama I."/>
            <person name="Ito T."/>
            <person name="Fujiyama A."/>
            <person name="Inagaki F."/>
            <person name="Takami H."/>
        </authorList>
    </citation>
    <scope>NUCLEOTIDE SEQUENCE</scope>
    <source>
        <strain evidence="4">Expedition CK06-06</strain>
    </source>
</reference>
<dbReference type="Pfam" id="PF00072">
    <property type="entry name" value="Response_reg"/>
    <property type="match status" value="1"/>
</dbReference>
<keyword evidence="2" id="KW-0902">Two-component regulatory system</keyword>
<evidence type="ECO:0000313" key="4">
    <source>
        <dbReference type="EMBL" id="GAF95892.1"/>
    </source>
</evidence>
<dbReference type="Gene3D" id="3.40.50.2300">
    <property type="match status" value="1"/>
</dbReference>
<evidence type="ECO:0000259" key="3">
    <source>
        <dbReference type="PROSITE" id="PS50110"/>
    </source>
</evidence>
<dbReference type="EMBL" id="BARS01013345">
    <property type="protein sequence ID" value="GAF95892.1"/>
    <property type="molecule type" value="Genomic_DNA"/>
</dbReference>
<dbReference type="PANTHER" id="PTHR45339">
    <property type="entry name" value="HYBRID SIGNAL TRANSDUCTION HISTIDINE KINASE J"/>
    <property type="match status" value="1"/>
</dbReference>
<evidence type="ECO:0000256" key="2">
    <source>
        <dbReference type="ARBA" id="ARBA00023012"/>
    </source>
</evidence>
<sequence length="74" mass="8369">MTTVASGEEALTELRRNANDKESQAYELVLMDWKMPVMNGIETTKMIKSDPEISHPPTVIMVTAYGREEVRKQA</sequence>
<proteinExistence type="predicted"/>
<dbReference type="InterPro" id="IPR011006">
    <property type="entry name" value="CheY-like_superfamily"/>
</dbReference>
<organism evidence="4">
    <name type="scientific">marine sediment metagenome</name>
    <dbReference type="NCBI Taxonomy" id="412755"/>
    <lineage>
        <taxon>unclassified sequences</taxon>
        <taxon>metagenomes</taxon>
        <taxon>ecological metagenomes</taxon>
    </lineage>
</organism>
<protein>
    <recommendedName>
        <fullName evidence="3">Response regulatory domain-containing protein</fullName>
    </recommendedName>
</protein>
<dbReference type="AlphaFoldDB" id="X0U6A4"/>
<dbReference type="GO" id="GO:0000160">
    <property type="term" value="P:phosphorelay signal transduction system"/>
    <property type="evidence" value="ECO:0007669"/>
    <property type="project" value="UniProtKB-KW"/>
</dbReference>
<feature type="domain" description="Response regulatory" evidence="3">
    <location>
        <begin position="1"/>
        <end position="74"/>
    </location>
</feature>
<dbReference type="SUPFAM" id="SSF52172">
    <property type="entry name" value="CheY-like"/>
    <property type="match status" value="1"/>
</dbReference>
<dbReference type="PROSITE" id="PS50110">
    <property type="entry name" value="RESPONSE_REGULATORY"/>
    <property type="match status" value="1"/>
</dbReference>
<keyword evidence="1" id="KW-0597">Phosphoprotein</keyword>
<evidence type="ECO:0000256" key="1">
    <source>
        <dbReference type="ARBA" id="ARBA00022553"/>
    </source>
</evidence>
<comment type="caution">
    <text evidence="4">The sequence shown here is derived from an EMBL/GenBank/DDBJ whole genome shotgun (WGS) entry which is preliminary data.</text>
</comment>
<accession>X0U6A4</accession>